<dbReference type="InterPro" id="IPR003374">
    <property type="entry name" value="ApbE-like_sf"/>
</dbReference>
<dbReference type="Proteomes" id="UP000462501">
    <property type="component" value="Unassembled WGS sequence"/>
</dbReference>
<evidence type="ECO:0000313" key="4">
    <source>
        <dbReference type="Proteomes" id="UP000462501"/>
    </source>
</evidence>
<evidence type="ECO:0000313" key="3">
    <source>
        <dbReference type="Proteomes" id="UP000446348"/>
    </source>
</evidence>
<gene>
    <name evidence="1" type="ORF">D3Z39_14050</name>
    <name evidence="2" type="ORF">FMM72_10435</name>
</gene>
<dbReference type="Proteomes" id="UP000446348">
    <property type="component" value="Unassembled WGS sequence"/>
</dbReference>
<evidence type="ECO:0000313" key="2">
    <source>
        <dbReference type="EMBL" id="NDO39653.1"/>
    </source>
</evidence>
<comment type="caution">
    <text evidence="2">The sequence shown here is derived from an EMBL/GenBank/DDBJ whole genome shotgun (WGS) entry which is preliminary data.</text>
</comment>
<dbReference type="RefSeq" id="WP_160210692.1">
    <property type="nucleotide sequence ID" value="NZ_CAMUSJ010000061.1"/>
</dbReference>
<dbReference type="OrthoDB" id="9814719at2"/>
<dbReference type="Gene3D" id="3.10.520.10">
    <property type="entry name" value="ApbE-like domains"/>
    <property type="match status" value="1"/>
</dbReference>
<proteinExistence type="predicted"/>
<dbReference type="AlphaFoldDB" id="A0A845SYS3"/>
<reference evidence="1 3" key="1">
    <citation type="submission" date="2018-08" db="EMBL/GenBank/DDBJ databases">
        <title>Murine metabolic-syndrome-specific gut microbial biobank.</title>
        <authorList>
            <person name="Liu C."/>
        </authorList>
    </citation>
    <scope>NUCLEOTIDE SEQUENCE [LARGE SCALE GENOMIC DNA]</scope>
    <source>
        <strain evidence="1 3">X69</strain>
    </source>
</reference>
<protein>
    <submittedName>
        <fullName evidence="2">Uncharacterized protein</fullName>
    </submittedName>
</protein>
<name>A0A845SYS3_9FIRM</name>
<organism evidence="2 4">
    <name type="scientific">Anaerotruncus colihominis</name>
    <dbReference type="NCBI Taxonomy" id="169435"/>
    <lineage>
        <taxon>Bacteria</taxon>
        <taxon>Bacillati</taxon>
        <taxon>Bacillota</taxon>
        <taxon>Clostridia</taxon>
        <taxon>Eubacteriales</taxon>
        <taxon>Oscillospiraceae</taxon>
        <taxon>Anaerotruncus</taxon>
    </lineage>
</organism>
<sequence length="284" mass="29016">MKDEVMGVLAPGHVFFDYGPVSMVVSAMRGGAGDTGLCRSAFEVIDGCLKEMRPVLAVLRSYPESVDPDALCGLPAVMARAVAATGDPLLTPMAAVAGSVSDAVADHLEAQGAEKAVANNGGDIAVRLADGQSLKLGVVYDLAAGTVSRTVCLTNRSGVGGVATSGLGGRSLTTGIASGVTVFSARCAAADALATLLADRSYLDLPAVHTALAGELDRDSDIADQQVVVSVDPLTEAEKELALGQVMKEAEIQYGKGNLLACIATVQGRTAVFDPKQILEESLI</sequence>
<reference evidence="2 4" key="2">
    <citation type="submission" date="2019-06" db="EMBL/GenBank/DDBJ databases">
        <title>Draft genome sequences of 15 bacterial species constituting the stable defined intestinal microbiota of the GM15 gnotobiotic mouse model.</title>
        <authorList>
            <person name="Elie C."/>
            <person name="Mathieu A."/>
            <person name="Saliou A."/>
            <person name="Darnaud M."/>
            <person name="Leulier F."/>
            <person name="Tamellini A."/>
        </authorList>
    </citation>
    <scope>NUCLEOTIDE SEQUENCE [LARGE SCALE GENOMIC DNA]</scope>
    <source>
        <strain evidence="2 4">JM4-15</strain>
    </source>
</reference>
<evidence type="ECO:0000313" key="1">
    <source>
        <dbReference type="EMBL" id="NBI79965.1"/>
    </source>
</evidence>
<dbReference type="SUPFAM" id="SSF143631">
    <property type="entry name" value="ApbE-like"/>
    <property type="match status" value="1"/>
</dbReference>
<dbReference type="EMBL" id="QXWZ01000029">
    <property type="protein sequence ID" value="NBI79965.1"/>
    <property type="molecule type" value="Genomic_DNA"/>
</dbReference>
<dbReference type="EMBL" id="VIQT01000014">
    <property type="protein sequence ID" value="NDO39653.1"/>
    <property type="molecule type" value="Genomic_DNA"/>
</dbReference>
<accession>A0A845SYS3</accession>